<feature type="transmembrane region" description="Helical" evidence="1">
    <location>
        <begin position="315"/>
        <end position="333"/>
    </location>
</feature>
<proteinExistence type="predicted"/>
<dbReference type="EMBL" id="BART01000384">
    <property type="protein sequence ID" value="GAG71616.1"/>
    <property type="molecule type" value="Genomic_DNA"/>
</dbReference>
<feature type="transmembrane region" description="Helical" evidence="1">
    <location>
        <begin position="7"/>
        <end position="25"/>
    </location>
</feature>
<dbReference type="PANTHER" id="PTHR41771">
    <property type="entry name" value="MEMBRANE PROTEIN-RELATED"/>
    <property type="match status" value="1"/>
</dbReference>
<comment type="caution">
    <text evidence="2">The sequence shown here is derived from an EMBL/GenBank/DDBJ whole genome shotgun (WGS) entry which is preliminary data.</text>
</comment>
<dbReference type="PANTHER" id="PTHR41771:SF1">
    <property type="entry name" value="MEMBRANE PROTEIN"/>
    <property type="match status" value="1"/>
</dbReference>
<organism evidence="2">
    <name type="scientific">marine sediment metagenome</name>
    <dbReference type="NCBI Taxonomy" id="412755"/>
    <lineage>
        <taxon>unclassified sequences</taxon>
        <taxon>metagenomes</taxon>
        <taxon>ecological metagenomes</taxon>
    </lineage>
</organism>
<keyword evidence="1" id="KW-0472">Membrane</keyword>
<accession>X1BHT4</accession>
<feature type="transmembrane region" description="Helical" evidence="1">
    <location>
        <begin position="257"/>
        <end position="282"/>
    </location>
</feature>
<feature type="transmembrane region" description="Helical" evidence="1">
    <location>
        <begin position="206"/>
        <end position="225"/>
    </location>
</feature>
<dbReference type="AlphaFoldDB" id="X1BHT4"/>
<reference evidence="2" key="1">
    <citation type="journal article" date="2014" name="Front. Microbiol.">
        <title>High frequency of phylogenetically diverse reductive dehalogenase-homologous genes in deep subseafloor sedimentary metagenomes.</title>
        <authorList>
            <person name="Kawai M."/>
            <person name="Futagami T."/>
            <person name="Toyoda A."/>
            <person name="Takaki Y."/>
            <person name="Nishi S."/>
            <person name="Hori S."/>
            <person name="Arai W."/>
            <person name="Tsubouchi T."/>
            <person name="Morono Y."/>
            <person name="Uchiyama I."/>
            <person name="Ito T."/>
            <person name="Fujiyama A."/>
            <person name="Inagaki F."/>
            <person name="Takami H."/>
        </authorList>
    </citation>
    <scope>NUCLEOTIDE SEQUENCE</scope>
    <source>
        <strain evidence="2">Expedition CK06-06</strain>
    </source>
</reference>
<keyword evidence="1" id="KW-0812">Transmembrane</keyword>
<feature type="transmembrane region" description="Helical" evidence="1">
    <location>
        <begin position="179"/>
        <end position="199"/>
    </location>
</feature>
<evidence type="ECO:0000313" key="2">
    <source>
        <dbReference type="EMBL" id="GAG71616.1"/>
    </source>
</evidence>
<feature type="transmembrane region" description="Helical" evidence="1">
    <location>
        <begin position="353"/>
        <end position="375"/>
    </location>
</feature>
<dbReference type="Pfam" id="PF07907">
    <property type="entry name" value="YibE_F"/>
    <property type="match status" value="1"/>
</dbReference>
<protein>
    <recommendedName>
        <fullName evidence="3">YibE/F family protein</fullName>
    </recommendedName>
</protein>
<evidence type="ECO:0008006" key="3">
    <source>
        <dbReference type="Google" id="ProtNLM"/>
    </source>
</evidence>
<sequence length="384" mass="42104">MKNKQIYILLLIFIFIILFSLFYFVNYIRDNQANNTGIDYVRAKVLEVIDSRLTEERDIPGAYVGSQELKIEILSGRFKGQKLIINNFRLHGDLVYDVVAEEGMEIVVVIEERESKLHSVGVDMYSRDKVLYILILLFIIALIGIGRIKGLMALISLVITGLLIVFFMLPLMFRGYSPILLATITASIVIFTSLTLIGGGFNKKSFSAIIGTSIGVIIAGTISFISGKMAHLTGITGEASEQLIYIVSDFPINIRGIMFAGIIISSLGAVMDVGMSIASVVFEIHEKAPGLSKIELFKSGMNVGKEIMGTMANTLILAFTGASLSIMILLMAYNMPYFRAINLNVVSTEIIQGLSGSIGLILTVPITSLMCALFIEDGIREDLK</sequence>
<feature type="transmembrane region" description="Helical" evidence="1">
    <location>
        <begin position="153"/>
        <end position="173"/>
    </location>
</feature>
<name>X1BHT4_9ZZZZ</name>
<keyword evidence="1" id="KW-1133">Transmembrane helix</keyword>
<feature type="transmembrane region" description="Helical" evidence="1">
    <location>
        <begin position="130"/>
        <end position="146"/>
    </location>
</feature>
<gene>
    <name evidence="2" type="ORF">S01H4_01913</name>
</gene>
<dbReference type="InterPro" id="IPR012507">
    <property type="entry name" value="YibE_F"/>
</dbReference>
<evidence type="ECO:0000256" key="1">
    <source>
        <dbReference type="SAM" id="Phobius"/>
    </source>
</evidence>